<protein>
    <submittedName>
        <fullName evidence="1">Uncharacterized protein</fullName>
    </submittedName>
</protein>
<accession>A0A8J4E716</accession>
<evidence type="ECO:0000313" key="2">
    <source>
        <dbReference type="Proteomes" id="UP000612585"/>
    </source>
</evidence>
<keyword evidence="2" id="KW-1185">Reference proteome</keyword>
<organism evidence="1 2">
    <name type="scientific">Virgisporangium aurantiacum</name>
    <dbReference type="NCBI Taxonomy" id="175570"/>
    <lineage>
        <taxon>Bacteria</taxon>
        <taxon>Bacillati</taxon>
        <taxon>Actinomycetota</taxon>
        <taxon>Actinomycetes</taxon>
        <taxon>Micromonosporales</taxon>
        <taxon>Micromonosporaceae</taxon>
        <taxon>Virgisporangium</taxon>
    </lineage>
</organism>
<sequence length="88" mass="10270">MALPAGARVRVVKDPDWDGPWRREFLGVVGDLAAPELVRHYQARPDELMYWVRFDEPEFDHTDDGPYRKAQIWGRYLQLVAERDGSGR</sequence>
<dbReference type="Proteomes" id="UP000612585">
    <property type="component" value="Unassembled WGS sequence"/>
</dbReference>
<reference evidence="1" key="1">
    <citation type="submission" date="2021-01" db="EMBL/GenBank/DDBJ databases">
        <title>Whole genome shotgun sequence of Virgisporangium aurantiacum NBRC 16421.</title>
        <authorList>
            <person name="Komaki H."/>
            <person name="Tamura T."/>
        </authorList>
    </citation>
    <scope>NUCLEOTIDE SEQUENCE</scope>
    <source>
        <strain evidence="1">NBRC 16421</strain>
    </source>
</reference>
<name>A0A8J4E716_9ACTN</name>
<proteinExistence type="predicted"/>
<comment type="caution">
    <text evidence="1">The sequence shown here is derived from an EMBL/GenBank/DDBJ whole genome shotgun (WGS) entry which is preliminary data.</text>
</comment>
<evidence type="ECO:0000313" key="1">
    <source>
        <dbReference type="EMBL" id="GIJ64660.1"/>
    </source>
</evidence>
<gene>
    <name evidence="1" type="ORF">Vau01_121760</name>
</gene>
<dbReference type="EMBL" id="BOPG01000125">
    <property type="protein sequence ID" value="GIJ64660.1"/>
    <property type="molecule type" value="Genomic_DNA"/>
</dbReference>
<dbReference type="AlphaFoldDB" id="A0A8J4E716"/>